<keyword evidence="2 8" id="KW-0645">Protease</keyword>
<evidence type="ECO:0000256" key="2">
    <source>
        <dbReference type="ARBA" id="ARBA00022670"/>
    </source>
</evidence>
<dbReference type="InterPro" id="IPR036590">
    <property type="entry name" value="SRAP-like"/>
</dbReference>
<keyword evidence="7" id="KW-0456">Lyase</keyword>
<evidence type="ECO:0000256" key="8">
    <source>
        <dbReference type="RuleBase" id="RU364100"/>
    </source>
</evidence>
<dbReference type="RefSeq" id="WP_290249017.1">
    <property type="nucleotide sequence ID" value="NZ_JAUFQT010000002.1"/>
</dbReference>
<dbReference type="Gene3D" id="3.90.1680.10">
    <property type="entry name" value="SOS response associated peptidase-like"/>
    <property type="match status" value="1"/>
</dbReference>
<accession>A0ABV5J9C9</accession>
<reference evidence="9 10" key="1">
    <citation type="submission" date="2024-09" db="EMBL/GenBank/DDBJ databases">
        <authorList>
            <person name="Sun Q."/>
            <person name="Mori K."/>
        </authorList>
    </citation>
    <scope>NUCLEOTIDE SEQUENCE [LARGE SCALE GENOMIC DNA]</scope>
    <source>
        <strain evidence="9 10">CECT 7682</strain>
    </source>
</reference>
<dbReference type="EMBL" id="JBHMEW010000068">
    <property type="protein sequence ID" value="MFB9213452.1"/>
    <property type="molecule type" value="Genomic_DNA"/>
</dbReference>
<comment type="caution">
    <text evidence="9">The sequence shown here is derived from an EMBL/GenBank/DDBJ whole genome shotgun (WGS) entry which is preliminary data.</text>
</comment>
<proteinExistence type="inferred from homology"/>
<dbReference type="PANTHER" id="PTHR13604">
    <property type="entry name" value="DC12-RELATED"/>
    <property type="match status" value="1"/>
</dbReference>
<evidence type="ECO:0000256" key="3">
    <source>
        <dbReference type="ARBA" id="ARBA00022763"/>
    </source>
</evidence>
<evidence type="ECO:0000256" key="1">
    <source>
        <dbReference type="ARBA" id="ARBA00008136"/>
    </source>
</evidence>
<evidence type="ECO:0000313" key="10">
    <source>
        <dbReference type="Proteomes" id="UP001589654"/>
    </source>
</evidence>
<name>A0ABV5J9C9_9BACT</name>
<dbReference type="InterPro" id="IPR003738">
    <property type="entry name" value="SRAP"/>
</dbReference>
<keyword evidence="3" id="KW-0227">DNA damage</keyword>
<dbReference type="SUPFAM" id="SSF143081">
    <property type="entry name" value="BB1717-like"/>
    <property type="match status" value="1"/>
</dbReference>
<evidence type="ECO:0000256" key="7">
    <source>
        <dbReference type="ARBA" id="ARBA00023239"/>
    </source>
</evidence>
<evidence type="ECO:0000313" key="9">
    <source>
        <dbReference type="EMBL" id="MFB9213452.1"/>
    </source>
</evidence>
<evidence type="ECO:0000256" key="6">
    <source>
        <dbReference type="ARBA" id="ARBA00023125"/>
    </source>
</evidence>
<dbReference type="Pfam" id="PF02586">
    <property type="entry name" value="SRAP"/>
    <property type="match status" value="1"/>
</dbReference>
<sequence>MCYHVSQHKGLETIRDKFKKPVTDLELFEKGYHLNGFAKPYMPVISTDNKEEIGMYRWKLIPHWVKKEADWKANTLNAKGEELFEKNTYKAYWKNRCLVICTGFFEPHHIKGQKQAQSYFIKPREGDFLTLGGIFSWWDNIPTFSIITVAASPLLEEIHNQQKRMPLILDGDEAEAWLLSDLKKEEMSGLMAPYAHDERLEGYRVMDGVTNPRVNTNVEEVLKPV</sequence>
<dbReference type="GO" id="GO:0016787">
    <property type="term" value="F:hydrolase activity"/>
    <property type="evidence" value="ECO:0007669"/>
    <property type="project" value="UniProtKB-KW"/>
</dbReference>
<dbReference type="EC" id="3.4.-.-" evidence="8"/>
<keyword evidence="6" id="KW-0238">DNA-binding</keyword>
<evidence type="ECO:0000256" key="5">
    <source>
        <dbReference type="ARBA" id="ARBA00023124"/>
    </source>
</evidence>
<comment type="similarity">
    <text evidence="1 8">Belongs to the SOS response-associated peptidase family.</text>
</comment>
<evidence type="ECO:0000256" key="4">
    <source>
        <dbReference type="ARBA" id="ARBA00022801"/>
    </source>
</evidence>
<keyword evidence="4 8" id="KW-0378">Hydrolase</keyword>
<gene>
    <name evidence="9" type="ORF">ACFFUR_16670</name>
</gene>
<keyword evidence="10" id="KW-1185">Reference proteome</keyword>
<keyword evidence="5" id="KW-0190">Covalent protein-DNA linkage</keyword>
<dbReference type="PANTHER" id="PTHR13604:SF0">
    <property type="entry name" value="ABASIC SITE PROCESSING PROTEIN HMCES"/>
    <property type="match status" value="1"/>
</dbReference>
<protein>
    <recommendedName>
        <fullName evidence="8">Abasic site processing protein</fullName>
        <ecNumber evidence="8">3.4.-.-</ecNumber>
    </recommendedName>
</protein>
<dbReference type="Proteomes" id="UP001589654">
    <property type="component" value="Unassembled WGS sequence"/>
</dbReference>
<organism evidence="9 10">
    <name type="scientific">Echinicola jeungdonensis</name>
    <dbReference type="NCBI Taxonomy" id="709343"/>
    <lineage>
        <taxon>Bacteria</taxon>
        <taxon>Pseudomonadati</taxon>
        <taxon>Bacteroidota</taxon>
        <taxon>Cytophagia</taxon>
        <taxon>Cytophagales</taxon>
        <taxon>Cyclobacteriaceae</taxon>
        <taxon>Echinicola</taxon>
    </lineage>
</organism>